<dbReference type="STRING" id="28066.RF819_11730"/>
<dbReference type="Proteomes" id="UP000190750">
    <property type="component" value="Unassembled WGS sequence"/>
</dbReference>
<dbReference type="Gene3D" id="3.40.605.10">
    <property type="entry name" value="Aldehyde Dehydrogenase, Chain A, domain 1"/>
    <property type="match status" value="1"/>
</dbReference>
<keyword evidence="3" id="KW-0520">NAD</keyword>
<dbReference type="SUPFAM" id="SSF53720">
    <property type="entry name" value="ALDH-like"/>
    <property type="match status" value="1"/>
</dbReference>
<evidence type="ECO:0000256" key="2">
    <source>
        <dbReference type="ARBA" id="ARBA00023002"/>
    </source>
</evidence>
<dbReference type="RefSeq" id="WP_078365150.1">
    <property type="nucleotide sequence ID" value="NZ_MTJN01000002.1"/>
</dbReference>
<dbReference type="FunFam" id="3.40.309.10:FF:000002">
    <property type="entry name" value="Methylmalonate-semialdehyde dehydrogenase (Acylating)"/>
    <property type="match status" value="1"/>
</dbReference>
<dbReference type="OrthoDB" id="6187633at2"/>
<dbReference type="AlphaFoldDB" id="A0A1T1AT94"/>
<keyword evidence="2" id="KW-0560">Oxidoreductase</keyword>
<evidence type="ECO:0000256" key="3">
    <source>
        <dbReference type="ARBA" id="ARBA00023027"/>
    </source>
</evidence>
<dbReference type="NCBIfam" id="TIGR01722">
    <property type="entry name" value="MMSDH"/>
    <property type="match status" value="1"/>
</dbReference>
<proteinExistence type="predicted"/>
<dbReference type="FunFam" id="3.40.605.10:FF:000003">
    <property type="entry name" value="Methylmalonate-semialdehyde dehydrogenase [acylating]"/>
    <property type="match status" value="1"/>
</dbReference>
<organism evidence="5 6">
    <name type="scientific">Rhodoferax fermentans</name>
    <dbReference type="NCBI Taxonomy" id="28066"/>
    <lineage>
        <taxon>Bacteria</taxon>
        <taxon>Pseudomonadati</taxon>
        <taxon>Pseudomonadota</taxon>
        <taxon>Betaproteobacteria</taxon>
        <taxon>Burkholderiales</taxon>
        <taxon>Comamonadaceae</taxon>
        <taxon>Rhodoferax</taxon>
    </lineage>
</organism>
<dbReference type="Gene3D" id="3.40.309.10">
    <property type="entry name" value="Aldehyde Dehydrogenase, Chain A, domain 2"/>
    <property type="match status" value="1"/>
</dbReference>
<protein>
    <recommendedName>
        <fullName evidence="1">methylmalonate-semialdehyde dehydrogenase (CoA acylating)</fullName>
        <ecNumber evidence="1">1.2.1.27</ecNumber>
    </recommendedName>
</protein>
<dbReference type="GO" id="GO:0004491">
    <property type="term" value="F:methylmalonate-semialdehyde dehydrogenase (acylating, NAD) activity"/>
    <property type="evidence" value="ECO:0007669"/>
    <property type="project" value="UniProtKB-EC"/>
</dbReference>
<feature type="domain" description="Aldehyde dehydrogenase" evidence="4">
    <location>
        <begin position="20"/>
        <end position="481"/>
    </location>
</feature>
<dbReference type="InterPro" id="IPR016161">
    <property type="entry name" value="Ald_DH/histidinol_DH"/>
</dbReference>
<dbReference type="InterPro" id="IPR015590">
    <property type="entry name" value="Aldehyde_DH_dom"/>
</dbReference>
<dbReference type="InterPro" id="IPR016162">
    <property type="entry name" value="Ald_DH_N"/>
</dbReference>
<dbReference type="GO" id="GO:0006574">
    <property type="term" value="P:L-valine catabolic process"/>
    <property type="evidence" value="ECO:0007669"/>
    <property type="project" value="TreeGrafter"/>
</dbReference>
<dbReference type="PANTHER" id="PTHR43866">
    <property type="entry name" value="MALONATE-SEMIALDEHYDE DEHYDROGENASE"/>
    <property type="match status" value="1"/>
</dbReference>
<comment type="caution">
    <text evidence="5">The sequence shown here is derived from an EMBL/GenBank/DDBJ whole genome shotgun (WGS) entry which is preliminary data.</text>
</comment>
<name>A0A1T1AT94_RHOFE</name>
<evidence type="ECO:0000256" key="1">
    <source>
        <dbReference type="ARBA" id="ARBA00013048"/>
    </source>
</evidence>
<keyword evidence="6" id="KW-1185">Reference proteome</keyword>
<dbReference type="Pfam" id="PF00171">
    <property type="entry name" value="Aldedh"/>
    <property type="match status" value="1"/>
</dbReference>
<dbReference type="EC" id="1.2.1.27" evidence="1"/>
<dbReference type="GO" id="GO:0006210">
    <property type="term" value="P:thymine catabolic process"/>
    <property type="evidence" value="ECO:0007669"/>
    <property type="project" value="TreeGrafter"/>
</dbReference>
<reference evidence="5 6" key="1">
    <citation type="submission" date="2017-01" db="EMBL/GenBank/DDBJ databases">
        <title>Genome sequencing of Rhodoferax fermentans JCM 7819.</title>
        <authorList>
            <person name="Kim Y.J."/>
            <person name="Farh M.E.-A."/>
            <person name="Yang D.-C."/>
        </authorList>
    </citation>
    <scope>NUCLEOTIDE SEQUENCE [LARGE SCALE GENOMIC DNA]</scope>
    <source>
        <strain evidence="5 6">JCM 7819</strain>
    </source>
</reference>
<evidence type="ECO:0000313" key="6">
    <source>
        <dbReference type="Proteomes" id="UP000190750"/>
    </source>
</evidence>
<accession>A0A1T1AT94</accession>
<dbReference type="CDD" id="cd07085">
    <property type="entry name" value="ALDH_F6_MMSDH"/>
    <property type="match status" value="1"/>
</dbReference>
<dbReference type="InterPro" id="IPR016163">
    <property type="entry name" value="Ald_DH_C"/>
</dbReference>
<gene>
    <name evidence="5" type="ORF">RF819_11730</name>
</gene>
<dbReference type="PANTHER" id="PTHR43866:SF4">
    <property type="entry name" value="MALONATE-SEMIALDEHYDE DEHYDROGENASE"/>
    <property type="match status" value="1"/>
</dbReference>
<dbReference type="InterPro" id="IPR010061">
    <property type="entry name" value="MeMal-semiAld_DH"/>
</dbReference>
<dbReference type="EMBL" id="MTJN01000002">
    <property type="protein sequence ID" value="OOV07311.1"/>
    <property type="molecule type" value="Genomic_DNA"/>
</dbReference>
<evidence type="ECO:0000259" key="4">
    <source>
        <dbReference type="Pfam" id="PF00171"/>
    </source>
</evidence>
<sequence>MTTTLPTIQHLINGQLVSGGSRSADVFNPATGQVEKQVLLADKLTVERAIISAQAAFPAWRNTPPLKRARVMSKLKELLEQHADELCALITAEHGKVLSDALGELQRGIENVEYASYAPELLKGEHSKNVGPAIDSWSEFQALGVTAGITPFNFPAMVPLWMWPMAVACGNTFVLKPSERDPSSTLRVAELALQAGLPPGVLNVVHGDKEAVDTLLQDPRVKAVSFVGSTPIAEYIYAEGCKHGKRVQALGGAKNHAVLMPDADIGNAVNALMGAAFGSCGERCMAIPLVVAVGDDTAEAVIAGLKTEIAKMKVGPGTDASSDMGPLVTKAHFEKVKTYVDQGVKEGATLLVDGRGVQVAGHAAGYFMGPCLFDHVKPGMTIYQEEIFGPVLGVVRVKTLQEAMDLIDAHEYGNGTCIFTRDGEAARYFTDNIQVGMVGVNVPLPVPVAYHSFGGWKRSLFGDLHAYGPDAVRFYTKRKTITQRWPSAGVREGTVFSFPSSR</sequence>
<evidence type="ECO:0000313" key="5">
    <source>
        <dbReference type="EMBL" id="OOV07311.1"/>
    </source>
</evidence>